<reference evidence="14" key="1">
    <citation type="submission" date="2022-07" db="EMBL/GenBank/DDBJ databases">
        <title>Phylogenomic reconstructions and comparative analyses of Kickxellomycotina fungi.</title>
        <authorList>
            <person name="Reynolds N.K."/>
            <person name="Stajich J.E."/>
            <person name="Barry K."/>
            <person name="Grigoriev I.V."/>
            <person name="Crous P."/>
            <person name="Smith M.E."/>
        </authorList>
    </citation>
    <scope>NUCLEOTIDE SEQUENCE</scope>
    <source>
        <strain evidence="14">RSA 861</strain>
    </source>
</reference>
<dbReference type="InterPro" id="IPR048368">
    <property type="entry name" value="COG6_N"/>
</dbReference>
<keyword evidence="5 10" id="KW-0653">Protein transport</keyword>
<evidence type="ECO:0000256" key="9">
    <source>
        <dbReference type="ARBA" id="ARBA00043873"/>
    </source>
</evidence>
<comment type="caution">
    <text evidence="14">The sequence shown here is derived from an EMBL/GenBank/DDBJ whole genome shotgun (WGS) entry which is preliminary data.</text>
</comment>
<accession>A0A9W8A8K1</accession>
<dbReference type="GO" id="GO:0000139">
    <property type="term" value="C:Golgi membrane"/>
    <property type="evidence" value="ECO:0007669"/>
    <property type="project" value="UniProtKB-SubCell"/>
</dbReference>
<proteinExistence type="inferred from homology"/>
<keyword evidence="15" id="KW-1185">Reference proteome</keyword>
<comment type="similarity">
    <text evidence="2 10">Belongs to the COG6 family.</text>
</comment>
<evidence type="ECO:0000259" key="12">
    <source>
        <dbReference type="Pfam" id="PF06419"/>
    </source>
</evidence>
<dbReference type="GO" id="GO:0015031">
    <property type="term" value="P:protein transport"/>
    <property type="evidence" value="ECO:0007669"/>
    <property type="project" value="UniProtKB-KW"/>
</dbReference>
<evidence type="ECO:0000256" key="7">
    <source>
        <dbReference type="ARBA" id="ARBA00023136"/>
    </source>
</evidence>
<evidence type="ECO:0000313" key="15">
    <source>
        <dbReference type="Proteomes" id="UP001150569"/>
    </source>
</evidence>
<evidence type="ECO:0000256" key="5">
    <source>
        <dbReference type="ARBA" id="ARBA00022927"/>
    </source>
</evidence>
<comment type="function">
    <text evidence="9">Acts as a component of the peripheral membrane COG complex that is involved in intra-Golgi protein trafficking. COG is located at the cis-Golgi, and regulates tethering of retrograde intra-Golgi vesicles and possibly a number of other membrane trafficking events.</text>
</comment>
<dbReference type="GO" id="GO:0006891">
    <property type="term" value="P:intra-Golgi vesicle-mediated transport"/>
    <property type="evidence" value="ECO:0007669"/>
    <property type="project" value="UniProtKB-UniRule"/>
</dbReference>
<comment type="function">
    <text evidence="10">Acts as component of the peripheral membrane COG complex that is involved in intra-Golgi protein trafficking. COG is located at the cis-Golgi, and regulates tethering of retrograde intra-Golgi vesicles and possibly a number of other membrane trafficking events.</text>
</comment>
<keyword evidence="7 10" id="KW-0472">Membrane</keyword>
<dbReference type="AlphaFoldDB" id="A0A9W8A8K1"/>
<evidence type="ECO:0000256" key="1">
    <source>
        <dbReference type="ARBA" id="ARBA00004395"/>
    </source>
</evidence>
<dbReference type="GO" id="GO:0017119">
    <property type="term" value="C:Golgi transport complex"/>
    <property type="evidence" value="ECO:0007669"/>
    <property type="project" value="UniProtKB-UniRule"/>
</dbReference>
<sequence length="868" mass="95903">MDALGDAPRLPADRGGHPLSRKLHTLFDATEEGGTVQDTLEAFVAAHAMTHQSNPAPPLPSRPGVLNSTGTPPFNPPRSPHLDAATYDDGALPAPDHGFEWLIHQPARLRSRLTRQTLHWNRAYLDSFRLVYDQYGALETQLSHLVTDVGALKAQWRSVHGKTLGLTEQADVLMAQRKEVQLKRRAAESFLDRYTLPTDLEAVVARANRYLATWEERFQHLAYSAYRHLFALPNSAAHSPVVREVPLSGTVDRQRRASGRSRGGSVAEADDLHHATSPSTAAAFKDWLDRVDALVADPAYFRVFEALHAIHRHTQPLLALHDQRVAGDVMKRSTQAEEIIYNLLYQWVRAECQLRLNVEDPKVTATFRWAVAELRYKPVLFEGIVDTVVAFRREALVDGFHTALVHGTGTSGADGDGLAHTRPLEFHAADPLRYVGDMLAWIHQAHAGEREWLDGVLGSAVTAASPISITDDDDSGDGDAHSERSTGPISIPPAAILERIVEGVCEPFALRIRQALRSPNVDLLPSFHVFHLLYFYCHLIARTSRPQAPMARTLTQLSAEAKEVFFEYLHAYALHVIRELDLPDPRTLSIAPPVQAMIVTVEKLVGVQDRSFMTAIEADEPGTPTLEVQESGGNGEGGQVRKDAGDQPKLPPPVDPGLRFDRELATRLESVVVGPILVNAADLDDANLPPADRLIYLLNTECQTYTRLSALPLLKDHLSGIRDRIADNVSQLEIIQLKKTLESSGLSRILDKIDVNEPLDDAVLDGFVRTFDIVIREHDLADTLRHALQALAAVVDQTLVDTFACVGPGTPSAPRQTLLRNWIQNQVMRLFVEQYDKFATALAERSPPVPANIMDLVYSTADLGTLLL</sequence>
<comment type="subunit">
    <text evidence="10">Component of the conserved oligomeric Golgi complex.</text>
</comment>
<evidence type="ECO:0000256" key="6">
    <source>
        <dbReference type="ARBA" id="ARBA00023034"/>
    </source>
</evidence>
<dbReference type="Pfam" id="PF06419">
    <property type="entry name" value="COG6_N"/>
    <property type="match status" value="1"/>
</dbReference>
<dbReference type="InterPro" id="IPR010490">
    <property type="entry name" value="COG6"/>
</dbReference>
<protein>
    <recommendedName>
        <fullName evidence="3 10">Conserved oligomeric Golgi complex subunit 6</fullName>
        <shortName evidence="10">COG complex subunit 6</shortName>
    </recommendedName>
    <alternativeName>
        <fullName evidence="8 10">Component of oligomeric Golgi complex 6</fullName>
    </alternativeName>
</protein>
<feature type="region of interest" description="Disordered" evidence="11">
    <location>
        <begin position="467"/>
        <end position="490"/>
    </location>
</feature>
<evidence type="ECO:0000256" key="8">
    <source>
        <dbReference type="ARBA" id="ARBA00031348"/>
    </source>
</evidence>
<feature type="region of interest" description="Disordered" evidence="11">
    <location>
        <begin position="51"/>
        <end position="81"/>
    </location>
</feature>
<evidence type="ECO:0000256" key="3">
    <source>
        <dbReference type="ARBA" id="ARBA00020973"/>
    </source>
</evidence>
<feature type="domain" description="Conserved oligomeric complex COG6 N-terminal" evidence="12">
    <location>
        <begin position="108"/>
        <end position="199"/>
    </location>
</feature>
<gene>
    <name evidence="14" type="primary">COG6_2</name>
    <name evidence="14" type="ORF">IWQ60_006202</name>
</gene>
<name>A0A9W8A8K1_9FUNG</name>
<keyword evidence="6 10" id="KW-0333">Golgi apparatus</keyword>
<dbReference type="EMBL" id="JANBPT010000365">
    <property type="protein sequence ID" value="KAJ1922928.1"/>
    <property type="molecule type" value="Genomic_DNA"/>
</dbReference>
<dbReference type="PANTHER" id="PTHR21506:SF0">
    <property type="entry name" value="CONSERVED OLIGOMERIC GOLGI COMPLEX SUBUNIT 6"/>
    <property type="match status" value="1"/>
</dbReference>
<evidence type="ECO:0000313" key="14">
    <source>
        <dbReference type="EMBL" id="KAJ1922928.1"/>
    </source>
</evidence>
<evidence type="ECO:0000256" key="11">
    <source>
        <dbReference type="SAM" id="MobiDB-lite"/>
    </source>
</evidence>
<evidence type="ECO:0000259" key="13">
    <source>
        <dbReference type="Pfam" id="PF20653"/>
    </source>
</evidence>
<evidence type="ECO:0000256" key="10">
    <source>
        <dbReference type="RuleBase" id="RU365075"/>
    </source>
</evidence>
<evidence type="ECO:0000256" key="2">
    <source>
        <dbReference type="ARBA" id="ARBA00011023"/>
    </source>
</evidence>
<dbReference type="PANTHER" id="PTHR21506">
    <property type="entry name" value="COMPONENT OF OLIGOMERIC GOLGI COMPLEX 6"/>
    <property type="match status" value="1"/>
</dbReference>
<dbReference type="Pfam" id="PF20653">
    <property type="entry name" value="COG6_C"/>
    <property type="match status" value="1"/>
</dbReference>
<dbReference type="SMART" id="SM01087">
    <property type="entry name" value="COG6"/>
    <property type="match status" value="1"/>
</dbReference>
<dbReference type="OrthoDB" id="272987at2759"/>
<organism evidence="14 15">
    <name type="scientific">Tieghemiomyces parasiticus</name>
    <dbReference type="NCBI Taxonomy" id="78921"/>
    <lineage>
        <taxon>Eukaryota</taxon>
        <taxon>Fungi</taxon>
        <taxon>Fungi incertae sedis</taxon>
        <taxon>Zoopagomycota</taxon>
        <taxon>Kickxellomycotina</taxon>
        <taxon>Dimargaritomycetes</taxon>
        <taxon>Dimargaritales</taxon>
        <taxon>Dimargaritaceae</taxon>
        <taxon>Tieghemiomyces</taxon>
    </lineage>
</organism>
<dbReference type="Proteomes" id="UP001150569">
    <property type="component" value="Unassembled WGS sequence"/>
</dbReference>
<comment type="subcellular location">
    <subcellularLocation>
        <location evidence="1 10">Golgi apparatus membrane</location>
        <topology evidence="1 10">Peripheral membrane protein</topology>
    </subcellularLocation>
</comment>
<keyword evidence="4 10" id="KW-0813">Transport</keyword>
<feature type="domain" description="Conserved Oligomeric Golgi complex subunit 6 C-terminal" evidence="13">
    <location>
        <begin position="323"/>
        <end position="845"/>
    </location>
</feature>
<evidence type="ECO:0000256" key="4">
    <source>
        <dbReference type="ARBA" id="ARBA00022448"/>
    </source>
</evidence>
<feature type="region of interest" description="Disordered" evidence="11">
    <location>
        <begin position="247"/>
        <end position="274"/>
    </location>
</feature>
<dbReference type="InterPro" id="IPR048369">
    <property type="entry name" value="COG6_C"/>
</dbReference>
<feature type="region of interest" description="Disordered" evidence="11">
    <location>
        <begin position="616"/>
        <end position="657"/>
    </location>
</feature>